<evidence type="ECO:0000313" key="3">
    <source>
        <dbReference type="EMBL" id="QHI98142.1"/>
    </source>
</evidence>
<feature type="signal peptide" evidence="2">
    <location>
        <begin position="1"/>
        <end position="22"/>
    </location>
</feature>
<keyword evidence="4" id="KW-1185">Reference proteome</keyword>
<dbReference type="AlphaFoldDB" id="A0A857J534"/>
<dbReference type="RefSeq" id="WP_160551659.1">
    <property type="nucleotide sequence ID" value="NZ_CP047650.1"/>
</dbReference>
<feature type="compositionally biased region" description="Gly residues" evidence="1">
    <location>
        <begin position="29"/>
        <end position="48"/>
    </location>
</feature>
<accession>A0A857J534</accession>
<feature type="chain" id="PRO_5032592020" description="LTXXQ motif family protein" evidence="2">
    <location>
        <begin position="23"/>
        <end position="165"/>
    </location>
</feature>
<evidence type="ECO:0008006" key="5">
    <source>
        <dbReference type="Google" id="ProtNLM"/>
    </source>
</evidence>
<proteinExistence type="predicted"/>
<dbReference type="KEGG" id="xyk:GT347_09160"/>
<organism evidence="3 4">
    <name type="scientific">Xylophilus rhododendri</name>
    <dbReference type="NCBI Taxonomy" id="2697032"/>
    <lineage>
        <taxon>Bacteria</taxon>
        <taxon>Pseudomonadati</taxon>
        <taxon>Pseudomonadota</taxon>
        <taxon>Betaproteobacteria</taxon>
        <taxon>Burkholderiales</taxon>
        <taxon>Xylophilus</taxon>
    </lineage>
</organism>
<evidence type="ECO:0000313" key="4">
    <source>
        <dbReference type="Proteomes" id="UP000464787"/>
    </source>
</evidence>
<evidence type="ECO:0000256" key="1">
    <source>
        <dbReference type="SAM" id="MobiDB-lite"/>
    </source>
</evidence>
<keyword evidence="2" id="KW-0732">Signal</keyword>
<name>A0A857J534_9BURK</name>
<dbReference type="EMBL" id="CP047650">
    <property type="protein sequence ID" value="QHI98142.1"/>
    <property type="molecule type" value="Genomic_DNA"/>
</dbReference>
<reference evidence="3 4" key="1">
    <citation type="submission" date="2020-01" db="EMBL/GenBank/DDBJ databases">
        <title>Genome sequencing of strain KACC 21265.</title>
        <authorList>
            <person name="Heo J."/>
            <person name="Kim S.-J."/>
            <person name="Kim J.-S."/>
            <person name="Hong S.-B."/>
            <person name="Kwon S.-W."/>
        </authorList>
    </citation>
    <scope>NUCLEOTIDE SEQUENCE [LARGE SCALE GENOMIC DNA]</scope>
    <source>
        <strain evidence="3 4">KACC 21265</strain>
    </source>
</reference>
<protein>
    <recommendedName>
        <fullName evidence="5">LTXXQ motif family protein</fullName>
    </recommendedName>
</protein>
<dbReference type="Proteomes" id="UP000464787">
    <property type="component" value="Chromosome"/>
</dbReference>
<gene>
    <name evidence="3" type="ORF">GT347_09160</name>
</gene>
<feature type="region of interest" description="Disordered" evidence="1">
    <location>
        <begin position="29"/>
        <end position="58"/>
    </location>
</feature>
<sequence>MLKIPRPVLALVLVLATTCSHAQFGGGMGGGGMGGGGKGRGQRGGGSGDEAAAVVQPQSPAEAAARLRERLLDLRLLLRITPEQGPAWTGFSNAVWNLAGHPSVRPAPEPDGRASALEVFRLKADQAEENARRLREFSQAADRLYAAMTPEQRLTADAQFVGAMP</sequence>
<evidence type="ECO:0000256" key="2">
    <source>
        <dbReference type="SAM" id="SignalP"/>
    </source>
</evidence>